<dbReference type="EMBL" id="JABFDB010000002">
    <property type="protein sequence ID" value="NYZ19121.1"/>
    <property type="molecule type" value="Genomic_DNA"/>
</dbReference>
<gene>
    <name evidence="7" type="ORF">HND93_05310</name>
</gene>
<reference evidence="7 8" key="1">
    <citation type="submission" date="2020-05" db="EMBL/GenBank/DDBJ databases">
        <title>Azospirillum oleiclasticum sp. nov, a nitrogen-fixing and heavy crude oil-emulsifying bacterium isolated from the crude oil of Yumen Oilfield.</title>
        <authorList>
            <person name="Wu D."/>
            <person name="Cai M."/>
            <person name="Zhang X."/>
        </authorList>
    </citation>
    <scope>NUCLEOTIDE SEQUENCE [LARGE SCALE GENOMIC DNA]</scope>
    <source>
        <strain evidence="7 8">ROY-1-1-2</strain>
    </source>
</reference>
<name>A0ABX2T499_9PROT</name>
<dbReference type="RefSeq" id="WP_180280898.1">
    <property type="nucleotide sequence ID" value="NZ_JABFDB010000002.1"/>
</dbReference>
<feature type="transmembrane region" description="Helical" evidence="6">
    <location>
        <begin position="71"/>
        <end position="88"/>
    </location>
</feature>
<comment type="subcellular location">
    <subcellularLocation>
        <location evidence="1">Cell membrane</location>
        <topology evidence="1">Multi-pass membrane protein</topology>
    </subcellularLocation>
</comment>
<keyword evidence="3 6" id="KW-0812">Transmembrane</keyword>
<keyword evidence="4 6" id="KW-1133">Transmembrane helix</keyword>
<feature type="transmembrane region" description="Helical" evidence="6">
    <location>
        <begin position="150"/>
        <end position="173"/>
    </location>
</feature>
<dbReference type="Proteomes" id="UP000584642">
    <property type="component" value="Unassembled WGS sequence"/>
</dbReference>
<comment type="caution">
    <text evidence="7">The sequence shown here is derived from an EMBL/GenBank/DDBJ whole genome shotgun (WGS) entry which is preliminary data.</text>
</comment>
<dbReference type="PIRSF" id="PIRSF006324">
    <property type="entry name" value="LeuE"/>
    <property type="match status" value="1"/>
</dbReference>
<proteinExistence type="predicted"/>
<evidence type="ECO:0000256" key="1">
    <source>
        <dbReference type="ARBA" id="ARBA00004651"/>
    </source>
</evidence>
<feature type="transmembrane region" description="Helical" evidence="6">
    <location>
        <begin position="39"/>
        <end position="65"/>
    </location>
</feature>
<evidence type="ECO:0000313" key="7">
    <source>
        <dbReference type="EMBL" id="NYZ19121.1"/>
    </source>
</evidence>
<evidence type="ECO:0000256" key="4">
    <source>
        <dbReference type="ARBA" id="ARBA00022989"/>
    </source>
</evidence>
<evidence type="ECO:0000256" key="2">
    <source>
        <dbReference type="ARBA" id="ARBA00022475"/>
    </source>
</evidence>
<evidence type="ECO:0000256" key="3">
    <source>
        <dbReference type="ARBA" id="ARBA00022692"/>
    </source>
</evidence>
<feature type="transmembrane region" description="Helical" evidence="6">
    <location>
        <begin position="6"/>
        <end position="32"/>
    </location>
</feature>
<dbReference type="PANTHER" id="PTHR30086">
    <property type="entry name" value="ARGININE EXPORTER PROTEIN ARGO"/>
    <property type="match status" value="1"/>
</dbReference>
<dbReference type="PANTHER" id="PTHR30086:SF20">
    <property type="entry name" value="ARGININE EXPORTER PROTEIN ARGO-RELATED"/>
    <property type="match status" value="1"/>
</dbReference>
<sequence length="207" mass="21336">MPVELWLAFAAAAAALILIPGPTVLLVIGYAVSGGLRPALAGLIGVALGDATAIAVSFLGMGAVLATSAELFLIMKWAGAAYLVWLGLKLWRAPPALPGGDPVAPRQPSLTMLRTAFMVTVLNPKGILFFTAFMPQFIDPAAPALPQMMILGGTFVALALSIVTGFAVMGARARHLFRSPAAMRTFNRVGGGVLIGAGALTATLKRV</sequence>
<feature type="transmembrane region" description="Helical" evidence="6">
    <location>
        <begin position="116"/>
        <end position="138"/>
    </location>
</feature>
<evidence type="ECO:0000256" key="6">
    <source>
        <dbReference type="SAM" id="Phobius"/>
    </source>
</evidence>
<dbReference type="Pfam" id="PF01810">
    <property type="entry name" value="LysE"/>
    <property type="match status" value="1"/>
</dbReference>
<protein>
    <submittedName>
        <fullName evidence="7">LysE family transporter</fullName>
    </submittedName>
</protein>
<keyword evidence="8" id="KW-1185">Reference proteome</keyword>
<evidence type="ECO:0000256" key="5">
    <source>
        <dbReference type="ARBA" id="ARBA00023136"/>
    </source>
</evidence>
<evidence type="ECO:0000313" key="8">
    <source>
        <dbReference type="Proteomes" id="UP000584642"/>
    </source>
</evidence>
<keyword evidence="2" id="KW-1003">Cell membrane</keyword>
<accession>A0ABX2T499</accession>
<organism evidence="7 8">
    <name type="scientific">Azospirillum oleiclasticum</name>
    <dbReference type="NCBI Taxonomy" id="2735135"/>
    <lineage>
        <taxon>Bacteria</taxon>
        <taxon>Pseudomonadati</taxon>
        <taxon>Pseudomonadota</taxon>
        <taxon>Alphaproteobacteria</taxon>
        <taxon>Rhodospirillales</taxon>
        <taxon>Azospirillaceae</taxon>
        <taxon>Azospirillum</taxon>
    </lineage>
</organism>
<keyword evidence="5 6" id="KW-0472">Membrane</keyword>
<dbReference type="InterPro" id="IPR001123">
    <property type="entry name" value="LeuE-type"/>
</dbReference>